<keyword evidence="1" id="KW-0175">Coiled coil</keyword>
<dbReference type="AlphaFoldDB" id="A0A223S4P8"/>
<keyword evidence="6" id="KW-1185">Reference proteome</keyword>
<keyword evidence="3" id="KW-0472">Membrane</keyword>
<dbReference type="SUPFAM" id="SSF117892">
    <property type="entry name" value="Band 7/SPFH domain"/>
    <property type="match status" value="1"/>
</dbReference>
<keyword evidence="3" id="KW-1133">Transmembrane helix</keyword>
<dbReference type="InterPro" id="IPR001107">
    <property type="entry name" value="Band_7"/>
</dbReference>
<organism evidence="5 6">
    <name type="scientific">Nocardiopsis gilva YIM 90087</name>
    <dbReference type="NCBI Taxonomy" id="1235441"/>
    <lineage>
        <taxon>Bacteria</taxon>
        <taxon>Bacillati</taxon>
        <taxon>Actinomycetota</taxon>
        <taxon>Actinomycetes</taxon>
        <taxon>Streptosporangiales</taxon>
        <taxon>Nocardiopsidaceae</taxon>
        <taxon>Nocardiopsis</taxon>
    </lineage>
</organism>
<feature type="domain" description="Band 7" evidence="4">
    <location>
        <begin position="106"/>
        <end position="268"/>
    </location>
</feature>
<name>A0A223S4P8_9ACTN</name>
<dbReference type="Gene3D" id="3.30.479.30">
    <property type="entry name" value="Band 7 domain"/>
    <property type="match status" value="1"/>
</dbReference>
<gene>
    <name evidence="5" type="ORF">CDO52_10235</name>
</gene>
<evidence type="ECO:0000256" key="2">
    <source>
        <dbReference type="SAM" id="MobiDB-lite"/>
    </source>
</evidence>
<accession>A0A223S4P8</accession>
<protein>
    <submittedName>
        <fullName evidence="5">Peptidase</fullName>
    </submittedName>
</protein>
<evidence type="ECO:0000313" key="6">
    <source>
        <dbReference type="Proteomes" id="UP000215005"/>
    </source>
</evidence>
<feature type="transmembrane region" description="Helical" evidence="3">
    <location>
        <begin position="48"/>
        <end position="69"/>
    </location>
</feature>
<dbReference type="Proteomes" id="UP000215005">
    <property type="component" value="Chromosome"/>
</dbReference>
<dbReference type="PANTHER" id="PTHR43327">
    <property type="entry name" value="STOMATIN-LIKE PROTEIN 2, MITOCHONDRIAL"/>
    <property type="match status" value="1"/>
</dbReference>
<keyword evidence="3" id="KW-0812">Transmembrane</keyword>
<dbReference type="SMART" id="SM00244">
    <property type="entry name" value="PHB"/>
    <property type="match status" value="1"/>
</dbReference>
<proteinExistence type="predicted"/>
<dbReference type="Pfam" id="PF01145">
    <property type="entry name" value="Band_7"/>
    <property type="match status" value="1"/>
</dbReference>
<dbReference type="EMBL" id="CP022753">
    <property type="protein sequence ID" value="ASU83110.1"/>
    <property type="molecule type" value="Genomic_DNA"/>
</dbReference>
<dbReference type="OrthoDB" id="141827at2"/>
<evidence type="ECO:0000313" key="5">
    <source>
        <dbReference type="EMBL" id="ASU83110.1"/>
    </source>
</evidence>
<sequence>MSQSTHVDRGGSTIKESLAAWNDIARLLRGGDEGALVPVVIPRDSRGLLWTIPIWFGLFALFSALVMAVRRDAAIAGDSVYLVLSIPTLIVGLLSIVLAMMWWWRSSIVEIEQGTTGVLTKYGAVVGTLDPGRHYLWHPWARVDFVVDTSTEIPYSAPVVACPTHENVPLKSIEFFLKFRITDAVRFVRTIGASNFDLVLSNAVQDAIRQRSRQVRTERAYDLRGSDVADMQDLLTRQLSRYGVRIMGCNIPDVQLPSQYQQHLATRERVAKELVAYEQEWELTRKRRIDTLLMDIERSKKTRDAKIVEVNAALNKARKDVAQMLEEQETEAQRVRYEIETRGRSDLVAAQNEAKAQRHLATSYRDNRAVLQYELARRRLDVGAKLAEHAPQPVVVRTDGGGDSSALSTLLLAQLLPTLGGNRAERRPALNGGGDGPGADSAAEMLQQVHGSVAAAADRQQQLSETYQQEQQEAMRRQFEQGEGYGRGTHR</sequence>
<evidence type="ECO:0000256" key="3">
    <source>
        <dbReference type="SAM" id="Phobius"/>
    </source>
</evidence>
<feature type="transmembrane region" description="Helical" evidence="3">
    <location>
        <begin position="81"/>
        <end position="104"/>
    </location>
</feature>
<evidence type="ECO:0000256" key="1">
    <source>
        <dbReference type="SAM" id="Coils"/>
    </source>
</evidence>
<dbReference type="KEGG" id="ngv:CDO52_10235"/>
<dbReference type="InterPro" id="IPR036013">
    <property type="entry name" value="Band_7/SPFH_dom_sf"/>
</dbReference>
<feature type="coiled-coil region" evidence="1">
    <location>
        <begin position="307"/>
        <end position="334"/>
    </location>
</feature>
<dbReference type="InterPro" id="IPR050710">
    <property type="entry name" value="Band7/mec-2_domain"/>
</dbReference>
<feature type="region of interest" description="Disordered" evidence="2">
    <location>
        <begin position="448"/>
        <end position="491"/>
    </location>
</feature>
<dbReference type="RefSeq" id="WP_017621072.1">
    <property type="nucleotide sequence ID" value="NZ_ANBG01000378.1"/>
</dbReference>
<evidence type="ECO:0000259" key="4">
    <source>
        <dbReference type="SMART" id="SM00244"/>
    </source>
</evidence>
<reference evidence="5 6" key="1">
    <citation type="submission" date="2017-08" db="EMBL/GenBank/DDBJ databases">
        <title>The complete genome sequence of Nocardiopsis gilva YIM 90087.</title>
        <authorList>
            <person name="Yin M."/>
            <person name="Tang S."/>
        </authorList>
    </citation>
    <scope>NUCLEOTIDE SEQUENCE [LARGE SCALE GENOMIC DNA]</scope>
    <source>
        <strain evidence="5 6">YIM 90087</strain>
    </source>
</reference>
<dbReference type="PANTHER" id="PTHR43327:SF10">
    <property type="entry name" value="STOMATIN-LIKE PROTEIN 2, MITOCHONDRIAL"/>
    <property type="match status" value="1"/>
</dbReference>
<feature type="compositionally biased region" description="Low complexity" evidence="2">
    <location>
        <begin position="460"/>
        <end position="472"/>
    </location>
</feature>